<dbReference type="Proteomes" id="UP001642520">
    <property type="component" value="Unassembled WGS sequence"/>
</dbReference>
<organism evidence="1 2">
    <name type="scientific">Xylocopa violacea</name>
    <name type="common">Violet carpenter bee</name>
    <name type="synonym">Apis violacea</name>
    <dbReference type="NCBI Taxonomy" id="135666"/>
    <lineage>
        <taxon>Eukaryota</taxon>
        <taxon>Metazoa</taxon>
        <taxon>Ecdysozoa</taxon>
        <taxon>Arthropoda</taxon>
        <taxon>Hexapoda</taxon>
        <taxon>Insecta</taxon>
        <taxon>Pterygota</taxon>
        <taxon>Neoptera</taxon>
        <taxon>Endopterygota</taxon>
        <taxon>Hymenoptera</taxon>
        <taxon>Apocrita</taxon>
        <taxon>Aculeata</taxon>
        <taxon>Apoidea</taxon>
        <taxon>Anthophila</taxon>
        <taxon>Apidae</taxon>
        <taxon>Xylocopa</taxon>
        <taxon>Xylocopa</taxon>
    </lineage>
</organism>
<dbReference type="EMBL" id="CAXAJV020001299">
    <property type="protein sequence ID" value="CAL7949069.1"/>
    <property type="molecule type" value="Genomic_DNA"/>
</dbReference>
<keyword evidence="2" id="KW-1185">Reference proteome</keyword>
<evidence type="ECO:0000313" key="2">
    <source>
        <dbReference type="Proteomes" id="UP001642520"/>
    </source>
</evidence>
<protein>
    <submittedName>
        <fullName evidence="1">Uncharacterized protein</fullName>
    </submittedName>
</protein>
<proteinExistence type="predicted"/>
<evidence type="ECO:0000313" key="1">
    <source>
        <dbReference type="EMBL" id="CAL7949069.1"/>
    </source>
</evidence>
<reference evidence="1 2" key="1">
    <citation type="submission" date="2024-08" db="EMBL/GenBank/DDBJ databases">
        <authorList>
            <person name="Will J Nash"/>
            <person name="Angela Man"/>
            <person name="Seanna McTaggart"/>
            <person name="Kendall Baker"/>
            <person name="Tom Barker"/>
            <person name="Leah Catchpole"/>
            <person name="Alex Durrant"/>
            <person name="Karim Gharbi"/>
            <person name="Naomi Irish"/>
            <person name="Gemy Kaithakottil"/>
            <person name="Debby Ku"/>
            <person name="Aaliyah Providence"/>
            <person name="Felix Shaw"/>
            <person name="David Swarbreck"/>
            <person name="Chris Watkins"/>
            <person name="Ann M. McCartney"/>
            <person name="Giulio Formenti"/>
            <person name="Alice Mouton"/>
            <person name="Noel Vella"/>
            <person name="Bjorn M von Reumont"/>
            <person name="Adriana Vella"/>
            <person name="Wilfried Haerty"/>
        </authorList>
    </citation>
    <scope>NUCLEOTIDE SEQUENCE [LARGE SCALE GENOMIC DNA]</scope>
</reference>
<accession>A0ABP1P727</accession>
<comment type="caution">
    <text evidence="1">The sequence shown here is derived from an EMBL/GenBank/DDBJ whole genome shotgun (WGS) entry which is preliminary data.</text>
</comment>
<gene>
    <name evidence="1" type="ORF">XYLVIOL_LOCUS9224</name>
</gene>
<name>A0ABP1P727_XYLVO</name>
<sequence>MTTLEDALARYPPTIPSCCSSRKTCYSACPPCPNIQLPATGSSNVRFQVAYTCDGAKYSSCYYPQPICCPPPVRPPMESTPCYARLYDSCGRPICLYF</sequence>